<evidence type="ECO:0000256" key="2">
    <source>
        <dbReference type="ARBA" id="ARBA00022723"/>
    </source>
</evidence>
<evidence type="ECO:0000256" key="6">
    <source>
        <dbReference type="ARBA" id="ARBA00023125"/>
    </source>
</evidence>
<evidence type="ECO:0000256" key="1">
    <source>
        <dbReference type="ARBA" id="ARBA00004123"/>
    </source>
</evidence>
<name>A0A1V9XTK1_9ACAR</name>
<feature type="domain" description="C2H2-type" evidence="11">
    <location>
        <begin position="495"/>
        <end position="522"/>
    </location>
</feature>
<organism evidence="12 13">
    <name type="scientific">Tropilaelaps mercedesae</name>
    <dbReference type="NCBI Taxonomy" id="418985"/>
    <lineage>
        <taxon>Eukaryota</taxon>
        <taxon>Metazoa</taxon>
        <taxon>Ecdysozoa</taxon>
        <taxon>Arthropoda</taxon>
        <taxon>Chelicerata</taxon>
        <taxon>Arachnida</taxon>
        <taxon>Acari</taxon>
        <taxon>Parasitiformes</taxon>
        <taxon>Mesostigmata</taxon>
        <taxon>Gamasina</taxon>
        <taxon>Dermanyssoidea</taxon>
        <taxon>Laelapidae</taxon>
        <taxon>Tropilaelaps</taxon>
    </lineage>
</organism>
<keyword evidence="6" id="KW-0238">DNA-binding</keyword>
<protein>
    <recommendedName>
        <fullName evidence="11">C2H2-type domain-containing protein</fullName>
    </recommendedName>
</protein>
<keyword evidence="8" id="KW-0539">Nucleus</keyword>
<dbReference type="Gene3D" id="3.30.160.60">
    <property type="entry name" value="Classic Zinc Finger"/>
    <property type="match status" value="3"/>
</dbReference>
<dbReference type="GO" id="GO:0005634">
    <property type="term" value="C:nucleus"/>
    <property type="evidence" value="ECO:0007669"/>
    <property type="project" value="UniProtKB-SubCell"/>
</dbReference>
<dbReference type="GO" id="GO:0000122">
    <property type="term" value="P:negative regulation of transcription by RNA polymerase II"/>
    <property type="evidence" value="ECO:0007669"/>
    <property type="project" value="UniProtKB-ARBA"/>
</dbReference>
<keyword evidence="5" id="KW-0862">Zinc</keyword>
<feature type="compositionally biased region" description="Low complexity" evidence="10">
    <location>
        <begin position="58"/>
        <end position="67"/>
    </location>
</feature>
<dbReference type="SMART" id="SM00355">
    <property type="entry name" value="ZnF_C2H2"/>
    <property type="match status" value="4"/>
</dbReference>
<gene>
    <name evidence="12" type="ORF">BIW11_03001</name>
</gene>
<dbReference type="InParanoid" id="A0A1V9XTK1"/>
<dbReference type="PANTHER" id="PTHR24391">
    <property type="entry name" value="HISTONE H4 TRANSCRIPTION FACTOR-RELATED"/>
    <property type="match status" value="1"/>
</dbReference>
<evidence type="ECO:0000256" key="4">
    <source>
        <dbReference type="ARBA" id="ARBA00022771"/>
    </source>
</evidence>
<proteinExistence type="predicted"/>
<dbReference type="FunFam" id="3.30.160.60:FF:000013">
    <property type="entry name" value="Putative zinc finger E-box-binding homeobox 2"/>
    <property type="match status" value="1"/>
</dbReference>
<dbReference type="EMBL" id="MNPL01004336">
    <property type="protein sequence ID" value="OQR76826.1"/>
    <property type="molecule type" value="Genomic_DNA"/>
</dbReference>
<dbReference type="Pfam" id="PF00096">
    <property type="entry name" value="zf-C2H2"/>
    <property type="match status" value="2"/>
</dbReference>
<evidence type="ECO:0000313" key="13">
    <source>
        <dbReference type="Proteomes" id="UP000192247"/>
    </source>
</evidence>
<evidence type="ECO:0000256" key="8">
    <source>
        <dbReference type="ARBA" id="ARBA00023242"/>
    </source>
</evidence>
<evidence type="ECO:0000259" key="11">
    <source>
        <dbReference type="PROSITE" id="PS50157"/>
    </source>
</evidence>
<feature type="compositionally biased region" description="Basic and acidic residues" evidence="10">
    <location>
        <begin position="478"/>
        <end position="488"/>
    </location>
</feature>
<keyword evidence="2" id="KW-0479">Metal-binding</keyword>
<evidence type="ECO:0000256" key="9">
    <source>
        <dbReference type="PROSITE-ProRule" id="PRU00042"/>
    </source>
</evidence>
<dbReference type="FunFam" id="3.30.160.60:FF:000145">
    <property type="entry name" value="Zinc finger protein 574"/>
    <property type="match status" value="1"/>
</dbReference>
<feature type="domain" description="C2H2-type" evidence="11">
    <location>
        <begin position="523"/>
        <end position="550"/>
    </location>
</feature>
<dbReference type="GO" id="GO:0000978">
    <property type="term" value="F:RNA polymerase II cis-regulatory region sequence-specific DNA binding"/>
    <property type="evidence" value="ECO:0007669"/>
    <property type="project" value="TreeGrafter"/>
</dbReference>
<comment type="subcellular location">
    <subcellularLocation>
        <location evidence="1">Nucleus</location>
    </subcellularLocation>
</comment>
<accession>A0A1V9XTK1</accession>
<dbReference type="AlphaFoldDB" id="A0A1V9XTK1"/>
<evidence type="ECO:0000256" key="10">
    <source>
        <dbReference type="SAM" id="MobiDB-lite"/>
    </source>
</evidence>
<dbReference type="PROSITE" id="PS00028">
    <property type="entry name" value="ZINC_FINGER_C2H2_1"/>
    <property type="match status" value="2"/>
</dbReference>
<dbReference type="PROSITE" id="PS50157">
    <property type="entry name" value="ZINC_FINGER_C2H2_2"/>
    <property type="match status" value="3"/>
</dbReference>
<feature type="region of interest" description="Disordered" evidence="10">
    <location>
        <begin position="323"/>
        <end position="389"/>
    </location>
</feature>
<sequence length="626" mass="69144">MPANPDKAGICFPPPIPSIMSAWQRIFMSRCKQREIVVLTHPQVRKVDLRPPPRTRSPRAAPPLTTAQSQQFRPIIPKFGTPGQDLPGYPLTGQQNFELAQRPPFLSAAMAAVAGSYPFSMLGQFNPLSPSSYLPLAAGFHEVAHLLQQNQGQTTPPAVASTPGRSSEASPTKDQESTDRSSPKQLKTEERSPEPATTLKCAKCSQSMGTLMELFQHERFVCKQATDVNRNVRGETEELLETRVKDEPDLDPVAELKQEPPSAEELSEDAQEFLRTKYRIDPFPKAADVEMYADELKVSKMLVQQWFDDTNRELDPVADDKPLEINEDRQSQTSQSRPSSTLASPRNPSPHLDVEMSDPDQPLDLSMKSGKSVSSDESRSPSPFKSLDTDVLPKNLLALSALKALEGDSADYAKLLGRQFSSPENAVVGLLMARSPPFPSDLVGGVRSASASSDVSSRDGGSPFHAFSSARGWTEEEDPKRRKTKEDTLSSGTIYNCDRCEKVFSKQSSLLRHKYEHSGLRPHKCEVCSKAFKHKHHLTEHRRLHSGEKPFQCIKCLKRFSHSGSFSQHMNHRYSYCKPYREHVQAQASEPSGEVASPCEATSPSSRTVSPAPASPAMQLATPTAS</sequence>
<comment type="caution">
    <text evidence="12">The sequence shown here is derived from an EMBL/GenBank/DDBJ whole genome shotgun (WGS) entry which is preliminary data.</text>
</comment>
<dbReference type="SUPFAM" id="SSF57667">
    <property type="entry name" value="beta-beta-alpha zinc fingers"/>
    <property type="match status" value="2"/>
</dbReference>
<dbReference type="Proteomes" id="UP000192247">
    <property type="component" value="Unassembled WGS sequence"/>
</dbReference>
<feature type="compositionally biased region" description="Basic and acidic residues" evidence="10">
    <location>
        <begin position="171"/>
        <end position="193"/>
    </location>
</feature>
<dbReference type="STRING" id="418985.A0A1V9XTK1"/>
<dbReference type="InterPro" id="IPR051574">
    <property type="entry name" value="ZnF_E-box_Homeobox"/>
</dbReference>
<evidence type="ECO:0000313" key="12">
    <source>
        <dbReference type="EMBL" id="OQR76826.1"/>
    </source>
</evidence>
<feature type="region of interest" description="Disordered" evidence="10">
    <location>
        <begin position="149"/>
        <end position="198"/>
    </location>
</feature>
<evidence type="ECO:0000256" key="7">
    <source>
        <dbReference type="ARBA" id="ARBA00023155"/>
    </source>
</evidence>
<dbReference type="GO" id="GO:0000981">
    <property type="term" value="F:DNA-binding transcription factor activity, RNA polymerase II-specific"/>
    <property type="evidence" value="ECO:0007669"/>
    <property type="project" value="TreeGrafter"/>
</dbReference>
<dbReference type="InterPro" id="IPR036236">
    <property type="entry name" value="Znf_C2H2_sf"/>
</dbReference>
<dbReference type="FunFam" id="3.30.160.60:FF:000744">
    <property type="entry name" value="zinc finger E-box-binding homeobox 1"/>
    <property type="match status" value="1"/>
</dbReference>
<dbReference type="OrthoDB" id="7491548at2759"/>
<evidence type="ECO:0000256" key="3">
    <source>
        <dbReference type="ARBA" id="ARBA00022737"/>
    </source>
</evidence>
<evidence type="ECO:0000256" key="5">
    <source>
        <dbReference type="ARBA" id="ARBA00022833"/>
    </source>
</evidence>
<dbReference type="PANTHER" id="PTHR24391:SF27">
    <property type="entry name" value="ZINC FINGER PROTEIN 1"/>
    <property type="match status" value="1"/>
</dbReference>
<dbReference type="GO" id="GO:0008270">
    <property type="term" value="F:zinc ion binding"/>
    <property type="evidence" value="ECO:0007669"/>
    <property type="project" value="UniProtKB-KW"/>
</dbReference>
<feature type="region of interest" description="Disordered" evidence="10">
    <location>
        <begin position="47"/>
        <end position="69"/>
    </location>
</feature>
<keyword evidence="3" id="KW-0677">Repeat</keyword>
<feature type="domain" description="C2H2-type" evidence="11">
    <location>
        <begin position="551"/>
        <end position="579"/>
    </location>
</feature>
<feature type="region of interest" description="Disordered" evidence="10">
    <location>
        <begin position="588"/>
        <end position="626"/>
    </location>
</feature>
<feature type="compositionally biased region" description="Polar residues" evidence="10">
    <location>
        <begin position="600"/>
        <end position="609"/>
    </location>
</feature>
<feature type="region of interest" description="Disordered" evidence="10">
    <location>
        <begin position="447"/>
        <end position="488"/>
    </location>
</feature>
<feature type="compositionally biased region" description="Low complexity" evidence="10">
    <location>
        <begin position="447"/>
        <end position="462"/>
    </location>
</feature>
<keyword evidence="7" id="KW-0371">Homeobox</keyword>
<keyword evidence="4 9" id="KW-0863">Zinc-finger</keyword>
<dbReference type="InterPro" id="IPR013087">
    <property type="entry name" value="Znf_C2H2_type"/>
</dbReference>
<reference evidence="12 13" key="1">
    <citation type="journal article" date="2017" name="Gigascience">
        <title>Draft genome of the honey bee ectoparasitic mite, Tropilaelaps mercedesae, is shaped by the parasitic life history.</title>
        <authorList>
            <person name="Dong X."/>
            <person name="Armstrong S.D."/>
            <person name="Xia D."/>
            <person name="Makepeace B.L."/>
            <person name="Darby A.C."/>
            <person name="Kadowaki T."/>
        </authorList>
    </citation>
    <scope>NUCLEOTIDE SEQUENCE [LARGE SCALE GENOMIC DNA]</scope>
    <source>
        <strain evidence="12">Wuxi-XJTLU</strain>
    </source>
</reference>
<keyword evidence="13" id="KW-1185">Reference proteome</keyword>
<feature type="compositionally biased region" description="Low complexity" evidence="10">
    <location>
        <begin position="331"/>
        <end position="341"/>
    </location>
</feature>